<dbReference type="EMBL" id="JAAOAR010000653">
    <property type="protein sequence ID" value="KAF5576124.1"/>
    <property type="molecule type" value="Genomic_DNA"/>
</dbReference>
<sequence>METNKEENTVLLGGIEYPLCNQEDDYLASVDGCTYTKLVSFDNWAYQEACRRWEIIKHRLTDLRIGPLWHRNENIIEYPMGYRYSTHSTPRWHKDESNGQDSDHVRFDWDRDFFDIE</sequence>
<reference evidence="1 2" key="1">
    <citation type="submission" date="2020-05" db="EMBL/GenBank/DDBJ databases">
        <title>Identification and distribution of gene clusters putatively required for synthesis of sphingolipid metabolism inhibitors in phylogenetically diverse species of the filamentous fungus Fusarium.</title>
        <authorList>
            <person name="Kim H.-S."/>
            <person name="Busman M."/>
            <person name="Brown D.W."/>
            <person name="Divon H."/>
            <person name="Uhlig S."/>
            <person name="Proctor R.H."/>
        </authorList>
    </citation>
    <scope>NUCLEOTIDE SEQUENCE [LARGE SCALE GENOMIC DNA]</scope>
    <source>
        <strain evidence="1 2">NRRL 25211</strain>
    </source>
</reference>
<keyword evidence="2" id="KW-1185">Reference proteome</keyword>
<proteinExistence type="predicted"/>
<comment type="caution">
    <text evidence="1">The sequence shown here is derived from an EMBL/GenBank/DDBJ whole genome shotgun (WGS) entry which is preliminary data.</text>
</comment>
<dbReference type="AlphaFoldDB" id="A0A8H5KN17"/>
<dbReference type="Proteomes" id="UP000544095">
    <property type="component" value="Unassembled WGS sequence"/>
</dbReference>
<accession>A0A8H5KN17</accession>
<evidence type="ECO:0000313" key="1">
    <source>
        <dbReference type="EMBL" id="KAF5576124.1"/>
    </source>
</evidence>
<organism evidence="1 2">
    <name type="scientific">Fusarium pseudoanthophilum</name>
    <dbReference type="NCBI Taxonomy" id="48495"/>
    <lineage>
        <taxon>Eukaryota</taxon>
        <taxon>Fungi</taxon>
        <taxon>Dikarya</taxon>
        <taxon>Ascomycota</taxon>
        <taxon>Pezizomycotina</taxon>
        <taxon>Sordariomycetes</taxon>
        <taxon>Hypocreomycetidae</taxon>
        <taxon>Hypocreales</taxon>
        <taxon>Nectriaceae</taxon>
        <taxon>Fusarium</taxon>
        <taxon>Fusarium fujikuroi species complex</taxon>
    </lineage>
</organism>
<gene>
    <name evidence="1" type="ORF">FPANT_11079</name>
</gene>
<evidence type="ECO:0000313" key="2">
    <source>
        <dbReference type="Proteomes" id="UP000544095"/>
    </source>
</evidence>
<name>A0A8H5KN17_9HYPO</name>
<protein>
    <submittedName>
        <fullName evidence="1">Uncharacterized protein</fullName>
    </submittedName>
</protein>